<comment type="caution">
    <text evidence="1">The sequence shown here is derived from an EMBL/GenBank/DDBJ whole genome shotgun (WGS) entry which is preliminary data.</text>
</comment>
<proteinExistence type="predicted"/>
<dbReference type="Pfam" id="PF03401">
    <property type="entry name" value="TctC"/>
    <property type="match status" value="1"/>
</dbReference>
<gene>
    <name evidence="1" type="ORF">OB960_24210</name>
</gene>
<dbReference type="RefSeq" id="WP_338006284.1">
    <property type="nucleotide sequence ID" value="NZ_JAOPKA010000029.1"/>
</dbReference>
<dbReference type="PANTHER" id="PTHR42928">
    <property type="entry name" value="TRICARBOXYLATE-BINDING PROTEIN"/>
    <property type="match status" value="1"/>
</dbReference>
<dbReference type="Gene3D" id="3.40.190.150">
    <property type="entry name" value="Bordetella uptake gene, domain 1"/>
    <property type="match status" value="1"/>
</dbReference>
<evidence type="ECO:0000313" key="2">
    <source>
        <dbReference type="Proteomes" id="UP001321018"/>
    </source>
</evidence>
<accession>A0AAP2Z4K2</accession>
<organism evidence="1 2">
    <name type="scientific">Natronoglomus mannanivorans</name>
    <dbReference type="NCBI Taxonomy" id="2979990"/>
    <lineage>
        <taxon>Archaea</taxon>
        <taxon>Methanobacteriati</taxon>
        <taxon>Methanobacteriota</taxon>
        <taxon>Stenosarchaea group</taxon>
        <taxon>Halobacteria</taxon>
        <taxon>Halobacteriales</taxon>
        <taxon>Natrialbaceae</taxon>
        <taxon>Natronoglomus</taxon>
    </lineage>
</organism>
<dbReference type="CDD" id="cd07012">
    <property type="entry name" value="PBP2_Bug_TTT"/>
    <property type="match status" value="1"/>
</dbReference>
<dbReference type="Proteomes" id="UP001321018">
    <property type="component" value="Unassembled WGS sequence"/>
</dbReference>
<protein>
    <submittedName>
        <fullName evidence="1">Tripartite tricarboxylate transporter substrate binding protein</fullName>
    </submittedName>
</protein>
<dbReference type="PANTHER" id="PTHR42928:SF5">
    <property type="entry name" value="BLR1237 PROTEIN"/>
    <property type="match status" value="1"/>
</dbReference>
<evidence type="ECO:0000313" key="1">
    <source>
        <dbReference type="EMBL" id="MCU4744478.1"/>
    </source>
</evidence>
<name>A0AAP2Z4K2_9EURY</name>
<reference evidence="1" key="1">
    <citation type="submission" date="2022-09" db="EMBL/GenBank/DDBJ databases">
        <title>Enrichment on poylsaccharides allowed isolation of novel metabolic and taxonomic groups of Haloarchaea.</title>
        <authorList>
            <person name="Sorokin D.Y."/>
            <person name="Elcheninov A.G."/>
            <person name="Khizhniak T.V."/>
            <person name="Kolganova T.V."/>
            <person name="Kublanov I.V."/>
        </authorList>
    </citation>
    <scope>NUCLEOTIDE SEQUENCE</scope>
    <source>
        <strain evidence="1">AArc-xg1-1</strain>
    </source>
</reference>
<sequence length="342" mass="36306">MDYNSVPSGATCNRRAYLLSAGAAATAGLAGCLGSTDEGEFPNESITVIVPFGEGSSTDVLARQIVPLMGEQLGVDANVRNVPGSASLHGTQEALNADPDGYTLLMFNPPSTPTSYLINEPDFDITELEGIGTYAVASLMLVANPDFGVEEGVNDLMSRYESGEMSQWAGQVEGSFYHVVSLFLRESMDIPWETYVGYDGNGPATESVVSGENPAGVSSAAATVGFTDDDRLDVLATLASFGDPAYPDVPAITDLGYDNIDFLTGLTRCMWAPPGTPDDVLDELTGALEGMVESDEMQQYAEENGVNLQYNGREFANDALEDVISEVPANLDMDAIREQALD</sequence>
<dbReference type="Gene3D" id="3.40.190.10">
    <property type="entry name" value="Periplasmic binding protein-like II"/>
    <property type="match status" value="1"/>
</dbReference>
<dbReference type="InterPro" id="IPR005064">
    <property type="entry name" value="BUG"/>
</dbReference>
<dbReference type="EMBL" id="JAOPKA010000029">
    <property type="protein sequence ID" value="MCU4744478.1"/>
    <property type="molecule type" value="Genomic_DNA"/>
</dbReference>
<dbReference type="InterPro" id="IPR042100">
    <property type="entry name" value="Bug_dom1"/>
</dbReference>
<dbReference type="AlphaFoldDB" id="A0AAP2Z4K2"/>